<dbReference type="AlphaFoldDB" id="A0A1G7C7W3"/>
<reference evidence="2" key="1">
    <citation type="submission" date="2016-10" db="EMBL/GenBank/DDBJ databases">
        <authorList>
            <person name="Varghese N."/>
            <person name="Submissions S."/>
        </authorList>
    </citation>
    <scope>NUCLEOTIDE SEQUENCE [LARGE SCALE GENOMIC DNA]</scope>
    <source>
        <strain evidence="2">DSM 8987</strain>
    </source>
</reference>
<protein>
    <recommendedName>
        <fullName evidence="3">DUF4412 domain-containing protein</fullName>
    </recommendedName>
</protein>
<dbReference type="Proteomes" id="UP000243205">
    <property type="component" value="Unassembled WGS sequence"/>
</dbReference>
<accession>A0A1G7C7W3</accession>
<dbReference type="OrthoDB" id="5431629at2"/>
<dbReference type="STRING" id="57664.SAMN05661003_10887"/>
<evidence type="ECO:0000313" key="2">
    <source>
        <dbReference type="Proteomes" id="UP000243205"/>
    </source>
</evidence>
<dbReference type="RefSeq" id="WP_092078479.1">
    <property type="nucleotide sequence ID" value="NZ_FNAQ01000008.1"/>
</dbReference>
<name>A0A1G7C7W3_9BACT</name>
<evidence type="ECO:0000313" key="1">
    <source>
        <dbReference type="EMBL" id="SDE34756.1"/>
    </source>
</evidence>
<keyword evidence="2" id="KW-1185">Reference proteome</keyword>
<proteinExistence type="predicted"/>
<dbReference type="EMBL" id="FNAQ01000008">
    <property type="protein sequence ID" value="SDE34756.1"/>
    <property type="molecule type" value="Genomic_DNA"/>
</dbReference>
<organism evidence="1 2">
    <name type="scientific">Desulfuromonas thiophila</name>
    <dbReference type="NCBI Taxonomy" id="57664"/>
    <lineage>
        <taxon>Bacteria</taxon>
        <taxon>Pseudomonadati</taxon>
        <taxon>Thermodesulfobacteriota</taxon>
        <taxon>Desulfuromonadia</taxon>
        <taxon>Desulfuromonadales</taxon>
        <taxon>Desulfuromonadaceae</taxon>
        <taxon>Desulfuromonas</taxon>
    </lineage>
</organism>
<sequence>MRRIAVLCLILSLVLPAVLLAGPHPWERKLPFKQATIHYSISGSETGSQTLYIKDQGRYTSQYKKSATRMFGMNQPEQETLEIKTPEWVYSVDLKARTASQSVNPEVYMIEEFGRLSAAEQKKALANAEKFGRSTLNSLGGEVQRKAATLLGYPCDVVRVMGTENYSIADSDVTLKTVVSMMGMNTRIEATRIDTGSVPEDKFRVPAGIPVTRTTEGDALMRDNARMVVQMLVSGQQPTVQLMAPAAAAQAMDNDADDAGDDDMPSAEEMQAILKMFGGQQK</sequence>
<gene>
    <name evidence="1" type="ORF">SAMN05661003_10887</name>
</gene>
<evidence type="ECO:0008006" key="3">
    <source>
        <dbReference type="Google" id="ProtNLM"/>
    </source>
</evidence>